<reference evidence="2 3" key="1">
    <citation type="submission" date="2018-07" db="EMBL/GenBank/DDBJ databases">
        <title>Leeuwenhoekiella genomics.</title>
        <authorList>
            <person name="Tahon G."/>
            <person name="Willems A."/>
        </authorList>
    </citation>
    <scope>NUCLEOTIDE SEQUENCE [LARGE SCALE GENOMIC DNA]</scope>
    <source>
        <strain evidence="2 3">R-50232</strain>
    </source>
</reference>
<dbReference type="RefSeq" id="WP_128760847.1">
    <property type="nucleotide sequence ID" value="NZ_QOVI01000003.1"/>
</dbReference>
<sequence length="94" mass="10142">MEENLHKEFLRRAIACAYKGKETQGGVGFGAVIVKDTLLIAAGPNRVGVPTVCTQHAELARIQQAGKPLSSKCLSGCSHTRKSHAVFNLKQVLR</sequence>
<feature type="domain" description="CMP/dCMP-type deaminase" evidence="1">
    <location>
        <begin position="5"/>
        <end position="71"/>
    </location>
</feature>
<gene>
    <name evidence="2" type="ORF">DSM04_103139</name>
</gene>
<dbReference type="InterPro" id="IPR002125">
    <property type="entry name" value="CMP_dCMP_dom"/>
</dbReference>
<evidence type="ECO:0000259" key="1">
    <source>
        <dbReference type="Pfam" id="PF00383"/>
    </source>
</evidence>
<comment type="caution">
    <text evidence="2">The sequence shown here is derived from an EMBL/GenBank/DDBJ whole genome shotgun (WGS) entry which is preliminary data.</text>
</comment>
<keyword evidence="3" id="KW-1185">Reference proteome</keyword>
<organism evidence="2 3">
    <name type="scientific">Leeuwenhoekiella aestuarii</name>
    <dbReference type="NCBI Taxonomy" id="2249426"/>
    <lineage>
        <taxon>Bacteria</taxon>
        <taxon>Pseudomonadati</taxon>
        <taxon>Bacteroidota</taxon>
        <taxon>Flavobacteriia</taxon>
        <taxon>Flavobacteriales</taxon>
        <taxon>Flavobacteriaceae</taxon>
        <taxon>Leeuwenhoekiella</taxon>
    </lineage>
</organism>
<accession>A0A4Q0NU85</accession>
<dbReference type="Pfam" id="PF00383">
    <property type="entry name" value="dCMP_cyt_deam_1"/>
    <property type="match status" value="1"/>
</dbReference>
<dbReference type="GO" id="GO:0003824">
    <property type="term" value="F:catalytic activity"/>
    <property type="evidence" value="ECO:0007669"/>
    <property type="project" value="InterPro"/>
</dbReference>
<dbReference type="EMBL" id="QOVI01000003">
    <property type="protein sequence ID" value="RXG15251.1"/>
    <property type="molecule type" value="Genomic_DNA"/>
</dbReference>
<evidence type="ECO:0000313" key="3">
    <source>
        <dbReference type="Proteomes" id="UP000289821"/>
    </source>
</evidence>
<dbReference type="Gene3D" id="3.40.140.10">
    <property type="entry name" value="Cytidine Deaminase, domain 2"/>
    <property type="match status" value="1"/>
</dbReference>
<proteinExistence type="predicted"/>
<dbReference type="SUPFAM" id="SSF53927">
    <property type="entry name" value="Cytidine deaminase-like"/>
    <property type="match status" value="1"/>
</dbReference>
<evidence type="ECO:0000313" key="2">
    <source>
        <dbReference type="EMBL" id="RXG15251.1"/>
    </source>
</evidence>
<protein>
    <submittedName>
        <fullName evidence="2">Cytidine/deoxycytidylate deaminase-like protein</fullName>
    </submittedName>
</protein>
<dbReference type="AlphaFoldDB" id="A0A4Q0NU85"/>
<dbReference type="Proteomes" id="UP000289821">
    <property type="component" value="Unassembled WGS sequence"/>
</dbReference>
<dbReference type="InterPro" id="IPR016193">
    <property type="entry name" value="Cytidine_deaminase-like"/>
</dbReference>
<name>A0A4Q0NU85_9FLAO</name>